<feature type="binding site" evidence="10">
    <location>
        <position position="99"/>
    </location>
    <ligand>
        <name>ATP</name>
        <dbReference type="ChEBI" id="CHEBI:30616"/>
    </ligand>
</feature>
<feature type="domain" description="Protein kinase" evidence="13">
    <location>
        <begin position="70"/>
        <end position="333"/>
    </location>
</feature>
<evidence type="ECO:0000259" key="14">
    <source>
        <dbReference type="PROSITE" id="PS51178"/>
    </source>
</evidence>
<dbReference type="PANTHER" id="PTHR43289">
    <property type="entry name" value="MITOGEN-ACTIVATED PROTEIN KINASE KINASE KINASE 20-RELATED"/>
    <property type="match status" value="1"/>
</dbReference>
<feature type="transmembrane region" description="Helical" evidence="12">
    <location>
        <begin position="436"/>
        <end position="457"/>
    </location>
</feature>
<gene>
    <name evidence="15" type="ORF">GCM10022252_77620</name>
</gene>
<name>A0ABP8BM18_9ACTN</name>
<dbReference type="Gene3D" id="3.30.10.20">
    <property type="match status" value="1"/>
</dbReference>
<comment type="caution">
    <text evidence="15">The sequence shown here is derived from an EMBL/GenBank/DDBJ whole genome shotgun (WGS) entry which is preliminary data.</text>
</comment>
<dbReference type="CDD" id="cd14014">
    <property type="entry name" value="STKc_PknB_like"/>
    <property type="match status" value="1"/>
</dbReference>
<keyword evidence="3" id="KW-0808">Transferase</keyword>
<dbReference type="InterPro" id="IPR005543">
    <property type="entry name" value="PASTA_dom"/>
</dbReference>
<evidence type="ECO:0000256" key="8">
    <source>
        <dbReference type="ARBA" id="ARBA00047899"/>
    </source>
</evidence>
<dbReference type="Pfam" id="PF00069">
    <property type="entry name" value="Pkinase"/>
    <property type="match status" value="1"/>
</dbReference>
<dbReference type="InterPro" id="IPR000719">
    <property type="entry name" value="Prot_kinase_dom"/>
</dbReference>
<evidence type="ECO:0000256" key="6">
    <source>
        <dbReference type="ARBA" id="ARBA00022777"/>
    </source>
</evidence>
<accession>A0ABP8BM18</accession>
<dbReference type="Gene3D" id="3.30.200.20">
    <property type="entry name" value="Phosphorylase Kinase, domain 1"/>
    <property type="match status" value="1"/>
</dbReference>
<sequence>MYKYAQKRRVLCDATARVSFVSHTACRVSLQRRDGAATLIRFVGELWWGRSGEGYGGVMVAQGTTLAGRYRLSTRIGAGGMGEVWKGEDVVLARTVAVKVLLPGRTDDPGFLVRFQGEARAMATINHPGVVDVYDYGVHEVPGAGATAYLVMKFVDGEPLDRLLGRLRRVAPGAAMDLIAQAASALQAVHDQGIVHRDIKPGNLLVRSDGTLVLTDFGIARSDTASRLTDAGMVLGTAAYCAPEQAEGAPVTPAVDIYALGVVAYECLAGQRPFDGDTPVTIALKHIREAPPPLPPDIPPAVRALVERSLAKDPARRFPSAAAMSAAARQAAFGAEGGGTLSASAQQQSEPPETGWQAQAPQGGPQGQTGWHGQGSAVPQTGWQGAQAPTGNWQSAQAPTGNWQGGAQHSTAPTVGAEAGAQGRGRRAAQKPRRRSGLVAVSAVAAVMCAGLVAVAINGMAASRETANSDLMRQPVPTAIADEPTKTARPAKPNRRTPTATPQVTRAQPNERPTPEVTERERSPTPTPTVTRTPKPTPTLTPSPTPKPKKSVPGTVGMKPGAAEAMLKQAGFKVTLSYSADVNPGDCTEVVESRPDAGTMWDPSKPVEIIIAKAECPSTPTPTPTATGKP</sequence>
<protein>
    <recommendedName>
        <fullName evidence="1">non-specific serine/threonine protein kinase</fullName>
        <ecNumber evidence="1">2.7.11.1</ecNumber>
    </recommendedName>
</protein>
<feature type="region of interest" description="Disordered" evidence="11">
    <location>
        <begin position="468"/>
        <end position="556"/>
    </location>
</feature>
<proteinExistence type="predicted"/>
<keyword evidence="5 10" id="KW-0547">Nucleotide-binding</keyword>
<keyword evidence="2" id="KW-0723">Serine/threonine-protein kinase</keyword>
<dbReference type="Proteomes" id="UP001501251">
    <property type="component" value="Unassembled WGS sequence"/>
</dbReference>
<dbReference type="EMBL" id="BAABAQ010000022">
    <property type="protein sequence ID" value="GAA4210166.1"/>
    <property type="molecule type" value="Genomic_DNA"/>
</dbReference>
<dbReference type="Pfam" id="PF03793">
    <property type="entry name" value="PASTA"/>
    <property type="match status" value="1"/>
</dbReference>
<feature type="compositionally biased region" description="Pro residues" evidence="11">
    <location>
        <begin position="535"/>
        <end position="546"/>
    </location>
</feature>
<evidence type="ECO:0000256" key="9">
    <source>
        <dbReference type="ARBA" id="ARBA00048679"/>
    </source>
</evidence>
<feature type="domain" description="PASTA" evidence="14">
    <location>
        <begin position="546"/>
        <end position="613"/>
    </location>
</feature>
<evidence type="ECO:0000259" key="13">
    <source>
        <dbReference type="PROSITE" id="PS50011"/>
    </source>
</evidence>
<dbReference type="PANTHER" id="PTHR43289:SF6">
    <property type="entry name" value="SERINE_THREONINE-PROTEIN KINASE NEKL-3"/>
    <property type="match status" value="1"/>
</dbReference>
<feature type="compositionally biased region" description="Basic and acidic residues" evidence="11">
    <location>
        <begin position="513"/>
        <end position="523"/>
    </location>
</feature>
<evidence type="ECO:0000313" key="15">
    <source>
        <dbReference type="EMBL" id="GAA4210166.1"/>
    </source>
</evidence>
<dbReference type="InterPro" id="IPR011009">
    <property type="entry name" value="Kinase-like_dom_sf"/>
</dbReference>
<dbReference type="PROSITE" id="PS00108">
    <property type="entry name" value="PROTEIN_KINASE_ST"/>
    <property type="match status" value="1"/>
</dbReference>
<feature type="compositionally biased region" description="Polar residues" evidence="11">
    <location>
        <begin position="341"/>
        <end position="351"/>
    </location>
</feature>
<evidence type="ECO:0000256" key="11">
    <source>
        <dbReference type="SAM" id="MobiDB-lite"/>
    </source>
</evidence>
<dbReference type="PROSITE" id="PS50011">
    <property type="entry name" value="PROTEIN_KINASE_DOM"/>
    <property type="match status" value="1"/>
</dbReference>
<dbReference type="InterPro" id="IPR017441">
    <property type="entry name" value="Protein_kinase_ATP_BS"/>
</dbReference>
<evidence type="ECO:0000256" key="12">
    <source>
        <dbReference type="SAM" id="Phobius"/>
    </source>
</evidence>
<keyword evidence="16" id="KW-1185">Reference proteome</keyword>
<evidence type="ECO:0000256" key="5">
    <source>
        <dbReference type="ARBA" id="ARBA00022741"/>
    </source>
</evidence>
<evidence type="ECO:0000256" key="4">
    <source>
        <dbReference type="ARBA" id="ARBA00022737"/>
    </source>
</evidence>
<dbReference type="InterPro" id="IPR008271">
    <property type="entry name" value="Ser/Thr_kinase_AS"/>
</dbReference>
<dbReference type="CDD" id="cd06577">
    <property type="entry name" value="PASTA_pknB"/>
    <property type="match status" value="1"/>
</dbReference>
<keyword evidence="12" id="KW-1133">Transmembrane helix</keyword>
<dbReference type="PROSITE" id="PS00107">
    <property type="entry name" value="PROTEIN_KINASE_ATP"/>
    <property type="match status" value="1"/>
</dbReference>
<feature type="region of interest" description="Disordered" evidence="11">
    <location>
        <begin position="335"/>
        <end position="436"/>
    </location>
</feature>
<dbReference type="PROSITE" id="PS51178">
    <property type="entry name" value="PASTA"/>
    <property type="match status" value="1"/>
</dbReference>
<keyword evidence="12" id="KW-0472">Membrane</keyword>
<evidence type="ECO:0000256" key="2">
    <source>
        <dbReference type="ARBA" id="ARBA00022527"/>
    </source>
</evidence>
<evidence type="ECO:0000256" key="1">
    <source>
        <dbReference type="ARBA" id="ARBA00012513"/>
    </source>
</evidence>
<comment type="catalytic activity">
    <reaction evidence="8">
        <text>L-threonyl-[protein] + ATP = O-phospho-L-threonyl-[protein] + ADP + H(+)</text>
        <dbReference type="Rhea" id="RHEA:46608"/>
        <dbReference type="Rhea" id="RHEA-COMP:11060"/>
        <dbReference type="Rhea" id="RHEA-COMP:11605"/>
        <dbReference type="ChEBI" id="CHEBI:15378"/>
        <dbReference type="ChEBI" id="CHEBI:30013"/>
        <dbReference type="ChEBI" id="CHEBI:30616"/>
        <dbReference type="ChEBI" id="CHEBI:61977"/>
        <dbReference type="ChEBI" id="CHEBI:456216"/>
        <dbReference type="EC" id="2.7.11.1"/>
    </reaction>
</comment>
<dbReference type="EC" id="2.7.11.1" evidence="1"/>
<keyword evidence="7 10" id="KW-0067">ATP-binding</keyword>
<dbReference type="Gene3D" id="1.10.510.10">
    <property type="entry name" value="Transferase(Phosphotransferase) domain 1"/>
    <property type="match status" value="1"/>
</dbReference>
<feature type="compositionally biased region" description="Polar residues" evidence="11">
    <location>
        <begin position="377"/>
        <end position="413"/>
    </location>
</feature>
<feature type="compositionally biased region" description="Gly residues" evidence="11">
    <location>
        <begin position="364"/>
        <end position="373"/>
    </location>
</feature>
<reference evidence="16" key="1">
    <citation type="journal article" date="2019" name="Int. J. Syst. Evol. Microbiol.">
        <title>The Global Catalogue of Microorganisms (GCM) 10K type strain sequencing project: providing services to taxonomists for standard genome sequencing and annotation.</title>
        <authorList>
            <consortium name="The Broad Institute Genomics Platform"/>
            <consortium name="The Broad Institute Genome Sequencing Center for Infectious Disease"/>
            <person name="Wu L."/>
            <person name="Ma J."/>
        </authorList>
    </citation>
    <scope>NUCLEOTIDE SEQUENCE [LARGE SCALE GENOMIC DNA]</scope>
    <source>
        <strain evidence="16">JCM 17388</strain>
    </source>
</reference>
<dbReference type="SMART" id="SM00220">
    <property type="entry name" value="S_TKc"/>
    <property type="match status" value="1"/>
</dbReference>
<keyword evidence="12" id="KW-0812">Transmembrane</keyword>
<keyword evidence="6" id="KW-0418">Kinase</keyword>
<evidence type="ECO:0000313" key="16">
    <source>
        <dbReference type="Proteomes" id="UP001501251"/>
    </source>
</evidence>
<evidence type="ECO:0000256" key="7">
    <source>
        <dbReference type="ARBA" id="ARBA00022840"/>
    </source>
</evidence>
<feature type="compositionally biased region" description="Polar residues" evidence="11">
    <location>
        <begin position="496"/>
        <end position="508"/>
    </location>
</feature>
<dbReference type="SUPFAM" id="SSF56112">
    <property type="entry name" value="Protein kinase-like (PK-like)"/>
    <property type="match status" value="1"/>
</dbReference>
<feature type="compositionally biased region" description="Basic residues" evidence="11">
    <location>
        <begin position="424"/>
        <end position="436"/>
    </location>
</feature>
<keyword evidence="4" id="KW-0677">Repeat</keyword>
<feature type="compositionally biased region" description="Low complexity" evidence="11">
    <location>
        <begin position="354"/>
        <end position="363"/>
    </location>
</feature>
<organism evidence="15 16">
    <name type="scientific">Streptosporangium oxazolinicum</name>
    <dbReference type="NCBI Taxonomy" id="909287"/>
    <lineage>
        <taxon>Bacteria</taxon>
        <taxon>Bacillati</taxon>
        <taxon>Actinomycetota</taxon>
        <taxon>Actinomycetes</taxon>
        <taxon>Streptosporangiales</taxon>
        <taxon>Streptosporangiaceae</taxon>
        <taxon>Streptosporangium</taxon>
    </lineage>
</organism>
<evidence type="ECO:0000256" key="3">
    <source>
        <dbReference type="ARBA" id="ARBA00022679"/>
    </source>
</evidence>
<dbReference type="SMART" id="SM00740">
    <property type="entry name" value="PASTA"/>
    <property type="match status" value="1"/>
</dbReference>
<evidence type="ECO:0000256" key="10">
    <source>
        <dbReference type="PROSITE-ProRule" id="PRU10141"/>
    </source>
</evidence>
<comment type="catalytic activity">
    <reaction evidence="9">
        <text>L-seryl-[protein] + ATP = O-phospho-L-seryl-[protein] + ADP + H(+)</text>
        <dbReference type="Rhea" id="RHEA:17989"/>
        <dbReference type="Rhea" id="RHEA-COMP:9863"/>
        <dbReference type="Rhea" id="RHEA-COMP:11604"/>
        <dbReference type="ChEBI" id="CHEBI:15378"/>
        <dbReference type="ChEBI" id="CHEBI:29999"/>
        <dbReference type="ChEBI" id="CHEBI:30616"/>
        <dbReference type="ChEBI" id="CHEBI:83421"/>
        <dbReference type="ChEBI" id="CHEBI:456216"/>
        <dbReference type="EC" id="2.7.11.1"/>
    </reaction>
</comment>